<reference evidence="1 2" key="1">
    <citation type="submission" date="2014-03" db="EMBL/GenBank/DDBJ databases">
        <title>Draft genome of the hookworm Oesophagostomum dentatum.</title>
        <authorList>
            <person name="Mitreva M."/>
        </authorList>
    </citation>
    <scope>NUCLEOTIDE SEQUENCE [LARGE SCALE GENOMIC DNA]</scope>
    <source>
        <strain evidence="1 2">OD-Hann</strain>
    </source>
</reference>
<protein>
    <submittedName>
        <fullName evidence="1">Uncharacterized protein</fullName>
    </submittedName>
</protein>
<dbReference type="EMBL" id="KN595972">
    <property type="protein sequence ID" value="KHJ80976.1"/>
    <property type="molecule type" value="Genomic_DNA"/>
</dbReference>
<dbReference type="AlphaFoldDB" id="A0A0B1SAQ7"/>
<name>A0A0B1SAQ7_OESDE</name>
<gene>
    <name evidence="1" type="ORF">OESDEN_19343</name>
</gene>
<dbReference type="Proteomes" id="UP000053660">
    <property type="component" value="Unassembled WGS sequence"/>
</dbReference>
<accession>A0A0B1SAQ7</accession>
<sequence>MTIDRRNAFEKNVGVAIFRNSNVGFDLTQRIKGKEFVATNEADDNGIDLDPYMQFNDSLSEHSSRKGSKGGEDSTILSQKIIDF</sequence>
<evidence type="ECO:0000313" key="1">
    <source>
        <dbReference type="EMBL" id="KHJ80976.1"/>
    </source>
</evidence>
<dbReference type="OrthoDB" id="2020542at2759"/>
<keyword evidence="2" id="KW-1185">Reference proteome</keyword>
<organism evidence="1 2">
    <name type="scientific">Oesophagostomum dentatum</name>
    <name type="common">Nodular worm</name>
    <dbReference type="NCBI Taxonomy" id="61180"/>
    <lineage>
        <taxon>Eukaryota</taxon>
        <taxon>Metazoa</taxon>
        <taxon>Ecdysozoa</taxon>
        <taxon>Nematoda</taxon>
        <taxon>Chromadorea</taxon>
        <taxon>Rhabditida</taxon>
        <taxon>Rhabditina</taxon>
        <taxon>Rhabditomorpha</taxon>
        <taxon>Strongyloidea</taxon>
        <taxon>Strongylidae</taxon>
        <taxon>Oesophagostomum</taxon>
    </lineage>
</organism>
<evidence type="ECO:0000313" key="2">
    <source>
        <dbReference type="Proteomes" id="UP000053660"/>
    </source>
</evidence>
<proteinExistence type="predicted"/>